<dbReference type="Pfam" id="PF26138">
    <property type="entry name" value="DUF8040"/>
    <property type="match status" value="1"/>
</dbReference>
<feature type="domain" description="DUF8040" evidence="9">
    <location>
        <begin position="2"/>
        <end position="57"/>
    </location>
</feature>
<dbReference type="EMBL" id="JACGCM010002329">
    <property type="protein sequence ID" value="KAF6141317.1"/>
    <property type="molecule type" value="Genomic_DNA"/>
</dbReference>
<dbReference type="PANTHER" id="PTHR22930">
    <property type="match status" value="1"/>
</dbReference>
<accession>A0A7J7LFB2</accession>
<evidence type="ECO:0000256" key="1">
    <source>
        <dbReference type="ARBA" id="ARBA00001968"/>
    </source>
</evidence>
<keyword evidence="5" id="KW-0479">Metal-binding</keyword>
<evidence type="ECO:0008006" key="12">
    <source>
        <dbReference type="Google" id="ProtNLM"/>
    </source>
</evidence>
<dbReference type="Pfam" id="PF13359">
    <property type="entry name" value="DDE_Tnp_4"/>
    <property type="match status" value="1"/>
</dbReference>
<gene>
    <name evidence="10" type="ORF">GIB67_024401</name>
</gene>
<dbReference type="AlphaFoldDB" id="A0A7J7LFB2"/>
<comment type="caution">
    <text evidence="10">The sequence shown here is derived from an EMBL/GenBank/DDBJ whole genome shotgun (WGS) entry which is preliminary data.</text>
</comment>
<evidence type="ECO:0000256" key="6">
    <source>
        <dbReference type="ARBA" id="ARBA00022801"/>
    </source>
</evidence>
<proteinExistence type="inferred from homology"/>
<dbReference type="Proteomes" id="UP000541444">
    <property type="component" value="Unassembled WGS sequence"/>
</dbReference>
<keyword evidence="6" id="KW-0378">Hydrolase</keyword>
<dbReference type="InterPro" id="IPR058353">
    <property type="entry name" value="DUF8040"/>
</dbReference>
<evidence type="ECO:0000313" key="10">
    <source>
        <dbReference type="EMBL" id="KAF6141317.1"/>
    </source>
</evidence>
<comment type="similarity">
    <text evidence="3">Belongs to the HARBI1 family.</text>
</comment>
<reference evidence="10 11" key="1">
    <citation type="journal article" date="2020" name="IScience">
        <title>Genome Sequencing of the Endangered Kingdonia uniflora (Circaeasteraceae, Ranunculales) Reveals Potential Mechanisms of Evolutionary Specialization.</title>
        <authorList>
            <person name="Sun Y."/>
            <person name="Deng T."/>
            <person name="Zhang A."/>
            <person name="Moore M.J."/>
            <person name="Landis J.B."/>
            <person name="Lin N."/>
            <person name="Zhang H."/>
            <person name="Zhang X."/>
            <person name="Huang J."/>
            <person name="Zhang X."/>
            <person name="Sun H."/>
            <person name="Wang H."/>
        </authorList>
    </citation>
    <scope>NUCLEOTIDE SEQUENCE [LARGE SCALE GENOMIC DNA]</scope>
    <source>
        <strain evidence="10">TB1705</strain>
        <tissue evidence="10">Leaf</tissue>
    </source>
</reference>
<keyword evidence="4" id="KW-0540">Nuclease</keyword>
<dbReference type="GO" id="GO:0046872">
    <property type="term" value="F:metal ion binding"/>
    <property type="evidence" value="ECO:0007669"/>
    <property type="project" value="UniProtKB-KW"/>
</dbReference>
<dbReference type="GO" id="GO:0005634">
    <property type="term" value="C:nucleus"/>
    <property type="evidence" value="ECO:0007669"/>
    <property type="project" value="UniProtKB-SubCell"/>
</dbReference>
<keyword evidence="11" id="KW-1185">Reference proteome</keyword>
<dbReference type="GO" id="GO:0004518">
    <property type="term" value="F:nuclease activity"/>
    <property type="evidence" value="ECO:0007669"/>
    <property type="project" value="UniProtKB-KW"/>
</dbReference>
<name>A0A7J7LFB2_9MAGN</name>
<comment type="subcellular location">
    <subcellularLocation>
        <location evidence="2">Nucleus</location>
    </subcellularLocation>
</comment>
<dbReference type="GO" id="GO:0016787">
    <property type="term" value="F:hydrolase activity"/>
    <property type="evidence" value="ECO:0007669"/>
    <property type="project" value="UniProtKB-KW"/>
</dbReference>
<evidence type="ECO:0000256" key="4">
    <source>
        <dbReference type="ARBA" id="ARBA00022722"/>
    </source>
</evidence>
<keyword evidence="7" id="KW-0539">Nucleus</keyword>
<evidence type="ECO:0000256" key="7">
    <source>
        <dbReference type="ARBA" id="ARBA00023242"/>
    </source>
</evidence>
<dbReference type="InterPro" id="IPR045249">
    <property type="entry name" value="HARBI1-like"/>
</dbReference>
<comment type="cofactor">
    <cofactor evidence="1">
        <name>a divalent metal cation</name>
        <dbReference type="ChEBI" id="CHEBI:60240"/>
    </cofactor>
</comment>
<dbReference type="OrthoDB" id="1851308at2759"/>
<sequence length="330" mass="38485">MEKGLLSDTRNYSVEEEMMHFLHIIGHNVRFRVAEARYFRSLETVSRQFNETLTVVAKLYKYLVENHKDFIQNGGNQPQVTVDSRFTPYFKDCLGALDETHIAVNVPKEEQIKFKSGIKGRTTQNVLVACSFDLKFTYVLAGWKRIAHDQRVLDDAHSRMNPFIIPNGKYYLSDEEYTNEPGILAPYRNTRYHLNEHIGRRPQMHKKLFNKRHASLRNTIDREFGILKKCFPLLSTDSWFPYKIQVRITLVCFVLHNFIMGVDPNNPITVEASNDDQAPTQDAIRITTASSSQSTTYRGDQNRWANFKDNFVTQRFNVYTNWRNNQSNVA</sequence>
<evidence type="ECO:0000313" key="11">
    <source>
        <dbReference type="Proteomes" id="UP000541444"/>
    </source>
</evidence>
<evidence type="ECO:0000256" key="3">
    <source>
        <dbReference type="ARBA" id="ARBA00006958"/>
    </source>
</evidence>
<organism evidence="10 11">
    <name type="scientific">Kingdonia uniflora</name>
    <dbReference type="NCBI Taxonomy" id="39325"/>
    <lineage>
        <taxon>Eukaryota</taxon>
        <taxon>Viridiplantae</taxon>
        <taxon>Streptophyta</taxon>
        <taxon>Embryophyta</taxon>
        <taxon>Tracheophyta</taxon>
        <taxon>Spermatophyta</taxon>
        <taxon>Magnoliopsida</taxon>
        <taxon>Ranunculales</taxon>
        <taxon>Circaeasteraceae</taxon>
        <taxon>Kingdonia</taxon>
    </lineage>
</organism>
<dbReference type="PANTHER" id="PTHR22930:SF228">
    <property type="entry name" value="PROTEIN ALP1-LIKE"/>
    <property type="match status" value="1"/>
</dbReference>
<evidence type="ECO:0000256" key="2">
    <source>
        <dbReference type="ARBA" id="ARBA00004123"/>
    </source>
</evidence>
<evidence type="ECO:0000259" key="9">
    <source>
        <dbReference type="Pfam" id="PF26138"/>
    </source>
</evidence>
<evidence type="ECO:0000256" key="5">
    <source>
        <dbReference type="ARBA" id="ARBA00022723"/>
    </source>
</evidence>
<dbReference type="InterPro" id="IPR027806">
    <property type="entry name" value="HARBI1_dom"/>
</dbReference>
<protein>
    <recommendedName>
        <fullName evidence="12">DDE Tnp4 domain-containing protein</fullName>
    </recommendedName>
</protein>
<feature type="domain" description="DDE Tnp4" evidence="8">
    <location>
        <begin position="97"/>
        <end position="257"/>
    </location>
</feature>
<evidence type="ECO:0000259" key="8">
    <source>
        <dbReference type="Pfam" id="PF13359"/>
    </source>
</evidence>